<name>A0A8H3IQJ0_9LECA</name>
<comment type="caution">
    <text evidence="1">The sequence shown here is derived from an EMBL/GenBank/DDBJ whole genome shotgun (WGS) entry which is preliminary data.</text>
</comment>
<evidence type="ECO:0000313" key="2">
    <source>
        <dbReference type="Proteomes" id="UP000664521"/>
    </source>
</evidence>
<proteinExistence type="predicted"/>
<dbReference type="AlphaFoldDB" id="A0A8H3IQJ0"/>
<gene>
    <name evidence="1" type="ORF">HETSPECPRED_010405</name>
</gene>
<dbReference type="Proteomes" id="UP000664521">
    <property type="component" value="Unassembled WGS sequence"/>
</dbReference>
<accession>A0A8H3IQJ0</accession>
<sequence>MAPDGEIMTEIGWMTEYRIAWYHQQGDTTMTQQSITNMTQQVATTITHQGLPYFTIKIGTPLPSERSQIYGIGCTHRAEVFCGSLWMILACNFNHDDEVLFNPYPLVARLGYQDVMWDTQHLKGDDQPLNLKLHRARDEGGNRFVDLYMYIWSEGQPIRVLIMAKKVVGGVRARLTNVERLRLGIPQIAWDTIGEAEPDPRDCYDFSNTEYTF</sequence>
<evidence type="ECO:0000313" key="1">
    <source>
        <dbReference type="EMBL" id="CAF9936652.1"/>
    </source>
</evidence>
<dbReference type="EMBL" id="CAJPDS010000093">
    <property type="protein sequence ID" value="CAF9936652.1"/>
    <property type="molecule type" value="Genomic_DNA"/>
</dbReference>
<reference evidence="1" key="1">
    <citation type="submission" date="2021-03" db="EMBL/GenBank/DDBJ databases">
        <authorList>
            <person name="Tagirdzhanova G."/>
        </authorList>
    </citation>
    <scope>NUCLEOTIDE SEQUENCE</scope>
</reference>
<organism evidence="1 2">
    <name type="scientific">Heterodermia speciosa</name>
    <dbReference type="NCBI Taxonomy" id="116794"/>
    <lineage>
        <taxon>Eukaryota</taxon>
        <taxon>Fungi</taxon>
        <taxon>Dikarya</taxon>
        <taxon>Ascomycota</taxon>
        <taxon>Pezizomycotina</taxon>
        <taxon>Lecanoromycetes</taxon>
        <taxon>OSLEUM clade</taxon>
        <taxon>Lecanoromycetidae</taxon>
        <taxon>Caliciales</taxon>
        <taxon>Physciaceae</taxon>
        <taxon>Heterodermia</taxon>
    </lineage>
</organism>
<keyword evidence="2" id="KW-1185">Reference proteome</keyword>
<protein>
    <submittedName>
        <fullName evidence="1">Uncharacterized protein</fullName>
    </submittedName>
</protein>